<proteinExistence type="predicted"/>
<keyword evidence="2" id="KW-1185">Reference proteome</keyword>
<accession>A0A0M9AIE1</accession>
<dbReference type="STRING" id="1705562.AMS69_15030"/>
<gene>
    <name evidence="1" type="ORF">AMS69_15030</name>
</gene>
<sequence>MPCLTETVTVTGYSDHWLDGDIEKFYLPEAPPLAKLDQSRLAAALSNLYDAVDPVEIVFDTFENTEGWHTPEQAVPAYQSLEARHAIEWVLENFKQRQPDENSLELEYLGDELHPLIAHTQGRSPDEKVQQFLWKAIPEERFGKGATATVTYSHDEAVFVREARNWWSVKS</sequence>
<organism evidence="1 2">
    <name type="scientific">Haloarcula rubripromontorii</name>
    <dbReference type="NCBI Taxonomy" id="1705562"/>
    <lineage>
        <taxon>Archaea</taxon>
        <taxon>Methanobacteriati</taxon>
        <taxon>Methanobacteriota</taxon>
        <taxon>Stenosarchaea group</taxon>
        <taxon>Halobacteria</taxon>
        <taxon>Halobacteriales</taxon>
        <taxon>Haloarculaceae</taxon>
        <taxon>Haloarcula</taxon>
    </lineage>
</organism>
<dbReference type="Proteomes" id="UP000037729">
    <property type="component" value="Unassembled WGS sequence"/>
</dbReference>
<evidence type="ECO:0000313" key="2">
    <source>
        <dbReference type="Proteomes" id="UP000037729"/>
    </source>
</evidence>
<dbReference type="AlphaFoldDB" id="A0A0M9AIE1"/>
<reference evidence="1 2" key="1">
    <citation type="submission" date="2015-08" db="EMBL/GenBank/DDBJ databases">
        <title>Genomes of Isolates from Cabo Rojo, PR.</title>
        <authorList>
            <person name="Sanchez-Nieves R.L."/>
            <person name="Montalvo-Rodriguez R."/>
        </authorList>
    </citation>
    <scope>NUCLEOTIDE SEQUENCE [LARGE SCALE GENOMIC DNA]</scope>
    <source>
        <strain evidence="1 2">SL3</strain>
    </source>
</reference>
<evidence type="ECO:0000313" key="1">
    <source>
        <dbReference type="EMBL" id="KOX92649.1"/>
    </source>
</evidence>
<dbReference type="EMBL" id="LIUF01000004">
    <property type="protein sequence ID" value="KOX92649.1"/>
    <property type="molecule type" value="Genomic_DNA"/>
</dbReference>
<name>A0A0M9AIE1_9EURY</name>
<comment type="caution">
    <text evidence="1">The sequence shown here is derived from an EMBL/GenBank/DDBJ whole genome shotgun (WGS) entry which is preliminary data.</text>
</comment>
<protein>
    <submittedName>
        <fullName evidence="1">Uncharacterized protein</fullName>
    </submittedName>
</protein>
<dbReference type="PATRIC" id="fig|1705562.3.peg.3634"/>